<evidence type="ECO:0000259" key="4">
    <source>
        <dbReference type="PROSITE" id="PS51194"/>
    </source>
</evidence>
<accession>A0A918XAZ2</accession>
<proteinExistence type="predicted"/>
<dbReference type="InterPro" id="IPR027417">
    <property type="entry name" value="P-loop_NTPase"/>
</dbReference>
<keyword evidence="6" id="KW-1185">Reference proteome</keyword>
<dbReference type="EMBL" id="BMXL01000004">
    <property type="protein sequence ID" value="GHD20562.1"/>
    <property type="molecule type" value="Genomic_DNA"/>
</dbReference>
<evidence type="ECO:0000259" key="3">
    <source>
        <dbReference type="PROSITE" id="PS51192"/>
    </source>
</evidence>
<organism evidence="5 6">
    <name type="scientific">Nocardiopsis kunsanensis</name>
    <dbReference type="NCBI Taxonomy" id="141693"/>
    <lineage>
        <taxon>Bacteria</taxon>
        <taxon>Bacillati</taxon>
        <taxon>Actinomycetota</taxon>
        <taxon>Actinomycetes</taxon>
        <taxon>Streptosporangiales</taxon>
        <taxon>Nocardiopsidaceae</taxon>
        <taxon>Nocardiopsis</taxon>
    </lineage>
</organism>
<dbReference type="PROSITE" id="PS51192">
    <property type="entry name" value="HELICASE_ATP_BIND_1"/>
    <property type="match status" value="1"/>
</dbReference>
<dbReference type="InterPro" id="IPR001650">
    <property type="entry name" value="Helicase_C-like"/>
</dbReference>
<dbReference type="RefSeq" id="WP_230479906.1">
    <property type="nucleotide sequence ID" value="NZ_BMXL01000004.1"/>
</dbReference>
<dbReference type="GO" id="GO:0043138">
    <property type="term" value="F:3'-5' DNA helicase activity"/>
    <property type="evidence" value="ECO:0007669"/>
    <property type="project" value="TreeGrafter"/>
</dbReference>
<dbReference type="SUPFAM" id="SSF52540">
    <property type="entry name" value="P-loop containing nucleoside triphosphate hydrolases"/>
    <property type="match status" value="2"/>
</dbReference>
<dbReference type="PROSITE" id="PS51194">
    <property type="entry name" value="HELICASE_CTER"/>
    <property type="match status" value="1"/>
</dbReference>
<dbReference type="GO" id="GO:0036297">
    <property type="term" value="P:interstrand cross-link repair"/>
    <property type="evidence" value="ECO:0007669"/>
    <property type="project" value="TreeGrafter"/>
</dbReference>
<dbReference type="GO" id="GO:0006289">
    <property type="term" value="P:nucleotide-excision repair"/>
    <property type="evidence" value="ECO:0007669"/>
    <property type="project" value="TreeGrafter"/>
</dbReference>
<evidence type="ECO:0000313" key="5">
    <source>
        <dbReference type="EMBL" id="GHD20562.1"/>
    </source>
</evidence>
<feature type="domain" description="Helicase C-terminal" evidence="4">
    <location>
        <begin position="942"/>
        <end position="1132"/>
    </location>
</feature>
<evidence type="ECO:0000256" key="1">
    <source>
        <dbReference type="ARBA" id="ARBA00022741"/>
    </source>
</evidence>
<keyword evidence="5" id="KW-0347">Helicase</keyword>
<keyword evidence="1" id="KW-0547">Nucleotide-binding</keyword>
<dbReference type="PANTHER" id="PTHR47957">
    <property type="entry name" value="ATP-DEPENDENT HELICASE HRQ1"/>
    <property type="match status" value="1"/>
</dbReference>
<dbReference type="InterPro" id="IPR018973">
    <property type="entry name" value="MZB"/>
</dbReference>
<reference evidence="5 6" key="1">
    <citation type="journal article" date="2014" name="Int. J. Syst. Evol. Microbiol.">
        <title>Complete genome sequence of Corynebacterium casei LMG S-19264T (=DSM 44701T), isolated from a smear-ripened cheese.</title>
        <authorList>
            <consortium name="US DOE Joint Genome Institute (JGI-PGF)"/>
            <person name="Walter F."/>
            <person name="Albersmeier A."/>
            <person name="Kalinowski J."/>
            <person name="Ruckert C."/>
        </authorList>
    </citation>
    <scope>NUCLEOTIDE SEQUENCE [LARGE SCALE GENOMIC DNA]</scope>
    <source>
        <strain evidence="5 6">KCTC 19473</strain>
    </source>
</reference>
<evidence type="ECO:0000256" key="2">
    <source>
        <dbReference type="ARBA" id="ARBA00022840"/>
    </source>
</evidence>
<dbReference type="InterPro" id="IPR014001">
    <property type="entry name" value="Helicase_ATP-bd"/>
</dbReference>
<dbReference type="Pfam" id="PF00270">
    <property type="entry name" value="DEAD"/>
    <property type="match status" value="1"/>
</dbReference>
<protein>
    <submittedName>
        <fullName evidence="5">Helicase</fullName>
    </submittedName>
</protein>
<evidence type="ECO:0000313" key="6">
    <source>
        <dbReference type="Proteomes" id="UP000654947"/>
    </source>
</evidence>
<dbReference type="Pfam" id="PF09369">
    <property type="entry name" value="MZB"/>
    <property type="match status" value="1"/>
</dbReference>
<gene>
    <name evidence="5" type="ORF">GCM10007147_13080</name>
</gene>
<comment type="caution">
    <text evidence="5">The sequence shown here is derived from an EMBL/GenBank/DDBJ whole genome shotgun (WGS) entry which is preliminary data.</text>
</comment>
<dbReference type="SMART" id="SM00490">
    <property type="entry name" value="HELICc"/>
    <property type="match status" value="1"/>
</dbReference>
<dbReference type="GO" id="GO:0005524">
    <property type="term" value="F:ATP binding"/>
    <property type="evidence" value="ECO:0007669"/>
    <property type="project" value="UniProtKB-KW"/>
</dbReference>
<dbReference type="Gene3D" id="3.40.50.300">
    <property type="entry name" value="P-loop containing nucleotide triphosphate hydrolases"/>
    <property type="match status" value="2"/>
</dbReference>
<sequence>MQPTLAAAEVRRNITQYLSTTFALADEPVRESLESFLNDPAQGIFRGPYLRVRTPFRKSDDSWLSALEWHPPGFTPFLHQAKSFHRLSSLDKAPEPTLITTGTGSGKTESFLVPVLDHCRRARAAGTSGVKAILLYPMNALATDQAERLDEYLADPALSEVTAGLYIGDTPADGYERVATSRGEIRRLRPDILITNYKMLDLLLQRGDDLPLWRGSELSYVVVDEFHTYDGAQGTDVAMLLRRLAAATGNARPGRPLGNICPVATSATLGQDEAAPSTTAETALDARTPARSVREVAATVFGTHFGPDSVVGEDRLSLNEFMDTLDYELPLPNPVQVGNLPEPHGDPARMGPIMQAFTDRDDLTPKQLGATLRKHILTKAVLAILDGTVRSLDEVLAHLPENGAYMWGQAMRSTPELTTEALARYLALLSLARDPDVPDGEPDRPLVTVETHLWVRSVARLLRAVSDRASFTWHGERPVGRAAETVTGTLGHTHLPAVYCRHCGRSGWAAVSPESTPQDLVTAPEKIYRTSITAKRGLRPLMHATREEALSSDANRAVRVLSSSGTHARPATRADVDAYDAGELDGVFVLTDLRHDKQAFREAENDRCPVCDADQGTRFLGSGLAALASVAVTELFTGGQLTHGGDVPKTLLFNDSVQDAAHRAGFVANRSYTFSARSLLTSQMQKDGTPKDLNDLIADTVLKAREPSFLACVVPPDLHDRTGMDELLAGESSGSDTQWEMVAERLAFTAVMEFGLRSRQGRTIELTRTATAHVRLDEPDKIAALARDVLQHSGEALTGLPEPEVFRGYVRGLLERLRTRGGIAHHWLDRWIRNAGTKRYGTIWGERPDGMPAFPKPKRGITLPAPRFLLDRSKQGSEFDSIAGKGTWYQDWTTRCLGVPADTATRYLGRLLEVLHDEGIISRFTTDDNTTRAYGLTPGHISVTSIHPDTVSRAGLICPVCNWRQTVPLDHQQDWRSTRCPRYRCAGALQPDEDLRFRGDYYRQLYRNADPFRVTTAEHTGQLTRAQRERVERAFKDGQRHTDPNVLSATPTLELGIDIGDLSAVILGSLPHGPANYVQRAGRAGRRSGNAFLLTMVGRRAREQYYLQEPRDMIAGRIAPPGSFPSAVEILRRQYLAHLTDLAARGHLPGVPALPGKADELFGELGWLRGFTTSALEAGPRLVEGFLDLFTGAGHDVDPGAAAQLRDFAAAGLKDKTAEAERAWGERLDELLRRVGTLREESGRLLDSDPEQKRRKRALNAERSAVQRRIGEINRTSAHGALVEYGVLPNYSLIDGAVEMEATLTWDEEGADGDRVFRSEVREYKRAARMALTEFAPGNHYYARGFQHTVDGLDIGSRARQAYHPWRVCPGCGHVRTHNAESDTSPCPRCNNAFIGDRSSLHLVLEPTRVHARDRREDALIRDDHDDRRREYYQTAVAVDIPQDRIEEGAWRHARHAFGVEFTREATVRRFNLGRQGAKRSVEVSFAGEQVAVNPFQVCRSCGGATAGEPTEAAPGGLVSQYDNQRGYHRPWCPQRRGDQVEHVPLLLAHTLRTEALRILLPVATVHTQERMVSFKAALMAGFARVYGGALDHLDAVVATMPDESTGHQRRYLVVYDTLPGGSGYLNPRSGADGIREVLTAAREVLEHCSCGDEITGRQACHRCLLAHVNDAEFPFADRDVARRMLADLLDDWRTDTVAHTGLISLWDQVESELEGRFLGALERWAQEGGAARTFRREGEDAGRKKAVLQLDTGKEVVSWDVILQNTIERTRPDVVFRRRDSARQQVAVYLDGYRYHAAPDKNRIAGDAAKRAWLRSQDITVFQLTWDDVEFLEKGKDAAVVRKGSPVWEPYGTRGRMAAQQMFSGADPKELERLTWVSPAVTLFAYLTDPDDKAWASRAAGLVAGIAGTRGKDQTQLPGLDLAPRFTSVLEGEPLPDPVRRGDCQVVRGHDDTGLRTVVVRKLPEKVYSGFVVLDDRDETVTADEEAHKNRWKAWLYWGNLLQFLPGQNGDGAQLALSTSGTFDAAALSAFGGHSLDTSLATHPPTTEEIEELLGDTLVLTSAPEPAQTAVETSEPDHTFVATVDPAWDQARKWMETEDPALLELAEELSRRGAAAPEVGHELEGPGMWVAELAWPDRGVAVVLPAQFHGSTDDRDRCVDAYHAAGWHVREAADWDVSELSAMLAGAGSGTGDGPGREEENTKG</sequence>
<dbReference type="PANTHER" id="PTHR47957:SF3">
    <property type="entry name" value="ATP-DEPENDENT HELICASE HRQ1"/>
    <property type="match status" value="1"/>
</dbReference>
<dbReference type="Proteomes" id="UP000654947">
    <property type="component" value="Unassembled WGS sequence"/>
</dbReference>
<dbReference type="GO" id="GO:0003676">
    <property type="term" value="F:nucleic acid binding"/>
    <property type="evidence" value="ECO:0007669"/>
    <property type="project" value="InterPro"/>
</dbReference>
<dbReference type="SMART" id="SM00487">
    <property type="entry name" value="DEXDc"/>
    <property type="match status" value="1"/>
</dbReference>
<dbReference type="Pfam" id="PF00271">
    <property type="entry name" value="Helicase_C"/>
    <property type="match status" value="1"/>
</dbReference>
<feature type="domain" description="Helicase ATP-binding" evidence="3">
    <location>
        <begin position="88"/>
        <end position="287"/>
    </location>
</feature>
<keyword evidence="2" id="KW-0067">ATP-binding</keyword>
<dbReference type="InterPro" id="IPR011545">
    <property type="entry name" value="DEAD/DEAH_box_helicase_dom"/>
</dbReference>
<name>A0A918XAZ2_9ACTN</name>
<keyword evidence="5" id="KW-0378">Hydrolase</keyword>